<comment type="caution">
    <text evidence="1">The sequence shown here is derived from an EMBL/GenBank/DDBJ whole genome shotgun (WGS) entry which is preliminary data.</text>
</comment>
<dbReference type="InterPro" id="IPR029044">
    <property type="entry name" value="Nucleotide-diphossugar_trans"/>
</dbReference>
<evidence type="ECO:0000313" key="2">
    <source>
        <dbReference type="Proteomes" id="UP000019486"/>
    </source>
</evidence>
<accession>W9H0Q1</accession>
<dbReference type="SUPFAM" id="SSF53448">
    <property type="entry name" value="Nucleotide-diphospho-sugar transferases"/>
    <property type="match status" value="1"/>
</dbReference>
<dbReference type="RefSeq" id="WP_037457396.1">
    <property type="nucleotide sequence ID" value="NZ_AVFL01000019.1"/>
</dbReference>
<protein>
    <recommendedName>
        <fullName evidence="3">Glycosyltransferase 2-like domain-containing protein</fullName>
    </recommendedName>
</protein>
<reference evidence="1 2" key="1">
    <citation type="submission" date="2013-08" db="EMBL/GenBank/DDBJ databases">
        <title>The genome sequence of Skermanella stibiiresistens.</title>
        <authorList>
            <person name="Zhu W."/>
            <person name="Wang G."/>
        </authorList>
    </citation>
    <scope>NUCLEOTIDE SEQUENCE [LARGE SCALE GENOMIC DNA]</scope>
    <source>
        <strain evidence="1 2">SB22</strain>
    </source>
</reference>
<name>W9H0Q1_9PROT</name>
<keyword evidence="2" id="KW-1185">Reference proteome</keyword>
<dbReference type="CDD" id="cd00761">
    <property type="entry name" value="Glyco_tranf_GTA_type"/>
    <property type="match status" value="1"/>
</dbReference>
<gene>
    <name evidence="1" type="ORF">N825_13850</name>
</gene>
<organism evidence="1 2">
    <name type="scientific">Skermanella stibiiresistens SB22</name>
    <dbReference type="NCBI Taxonomy" id="1385369"/>
    <lineage>
        <taxon>Bacteria</taxon>
        <taxon>Pseudomonadati</taxon>
        <taxon>Pseudomonadota</taxon>
        <taxon>Alphaproteobacteria</taxon>
        <taxon>Rhodospirillales</taxon>
        <taxon>Azospirillaceae</taxon>
        <taxon>Skermanella</taxon>
    </lineage>
</organism>
<evidence type="ECO:0000313" key="1">
    <source>
        <dbReference type="EMBL" id="EWY38287.1"/>
    </source>
</evidence>
<proteinExistence type="predicted"/>
<dbReference type="EMBL" id="AVFL01000019">
    <property type="protein sequence ID" value="EWY38287.1"/>
    <property type="molecule type" value="Genomic_DNA"/>
</dbReference>
<dbReference type="AlphaFoldDB" id="W9H0Q1"/>
<dbReference type="STRING" id="1385369.N825_13850"/>
<dbReference type="OrthoDB" id="7838294at2"/>
<evidence type="ECO:0008006" key="3">
    <source>
        <dbReference type="Google" id="ProtNLM"/>
    </source>
</evidence>
<dbReference type="Proteomes" id="UP000019486">
    <property type="component" value="Unassembled WGS sequence"/>
</dbReference>
<sequence length="271" mass="29604">MAPHPPFTFGVPLMPRALAGDWALVEDLLGLTLASILAQTDGDFTVVIAGHDRPRGLPDDPRVGFLAADWSAGGQRSDNLDSGRKKHAINDFVLRHGGGLLMFVDADDWVDVRLVETARRVIQPRHVGAVITSGFATDLATLRSVPLPHPKVFDQEFHRVCGSSVIANLRPEDPDPFRRDPYPVLHEHHLWIETARERGAELAFPAVAGTYLVNTSQNHSETHGPFADWRRSFSDGVATEGEAMNAAAAARFGLDLERIAAVSRRRVPHGG</sequence>